<keyword evidence="2" id="KW-1185">Reference proteome</keyword>
<proteinExistence type="predicted"/>
<dbReference type="RefSeq" id="WP_032589242.1">
    <property type="nucleotide sequence ID" value="NZ_SNQI01000068.1"/>
</dbReference>
<gene>
    <name evidence="1" type="ORF">E2488_15865</name>
</gene>
<organism evidence="1 2">
    <name type="scientific">Gramella jeungdoensis</name>
    <dbReference type="NCBI Taxonomy" id="708091"/>
    <lineage>
        <taxon>Bacteria</taxon>
        <taxon>Pseudomonadati</taxon>
        <taxon>Bacteroidota</taxon>
        <taxon>Flavobacteriia</taxon>
        <taxon>Flavobacteriales</taxon>
        <taxon>Flavobacteriaceae</taxon>
        <taxon>Christiangramia</taxon>
    </lineage>
</organism>
<dbReference type="Proteomes" id="UP000298517">
    <property type="component" value="Unassembled WGS sequence"/>
</dbReference>
<sequence>AIYKGLAELVQSEIIARGPNEYNWFINPLIVFNGDRVSFTKTYVRKKTLAAQKKEEAEKRQLSLGFDEL</sequence>
<protein>
    <submittedName>
        <fullName evidence="1">RepA protein</fullName>
    </submittedName>
</protein>
<accession>A0A4Y8AL70</accession>
<dbReference type="AlphaFoldDB" id="A0A4Y8AL70"/>
<reference evidence="1 2" key="1">
    <citation type="journal article" date="2011" name="J. Microbiol.">
        <title>Gramella jeungdoensis sp. nov., isolated from a solar saltern in Korea.</title>
        <authorList>
            <person name="Joung Y."/>
            <person name="Kim H."/>
            <person name="Jang T."/>
            <person name="Ahn T.S."/>
            <person name="Joh K."/>
        </authorList>
    </citation>
    <scope>NUCLEOTIDE SEQUENCE [LARGE SCALE GENOMIC DNA]</scope>
    <source>
        <strain evidence="1 2">KCTC 23123</strain>
    </source>
</reference>
<dbReference type="EMBL" id="SNQI01000068">
    <property type="protein sequence ID" value="TEW70027.1"/>
    <property type="molecule type" value="Genomic_DNA"/>
</dbReference>
<comment type="caution">
    <text evidence="1">The sequence shown here is derived from an EMBL/GenBank/DDBJ whole genome shotgun (WGS) entry which is preliminary data.</text>
</comment>
<name>A0A4Y8AL70_9FLAO</name>
<evidence type="ECO:0000313" key="1">
    <source>
        <dbReference type="EMBL" id="TEW70027.1"/>
    </source>
</evidence>
<evidence type="ECO:0000313" key="2">
    <source>
        <dbReference type="Proteomes" id="UP000298517"/>
    </source>
</evidence>
<feature type="non-terminal residue" evidence="1">
    <location>
        <position position="1"/>
    </location>
</feature>